<evidence type="ECO:0000313" key="1">
    <source>
        <dbReference type="EMBL" id="GAA5518408.1"/>
    </source>
</evidence>
<keyword evidence="2" id="KW-1185">Reference proteome</keyword>
<comment type="caution">
    <text evidence="1">The sequence shown here is derived from an EMBL/GenBank/DDBJ whole genome shotgun (WGS) entry which is preliminary data.</text>
</comment>
<gene>
    <name evidence="1" type="ORF">Lsed01_00835</name>
</gene>
<sequence>MMLIVAPADETLVGVYWRCHWTCLVAAVVSTNVDIPELMSPRDGIYKALNMLVLGESTEALWAEVVSDCYLCGGGDTEAPVEAADTVTDTPEGGAS</sequence>
<protein>
    <submittedName>
        <fullName evidence="1">Uncharacterized protein</fullName>
    </submittedName>
</protein>
<proteinExistence type="predicted"/>
<dbReference type="RefSeq" id="WP_345378722.1">
    <property type="nucleotide sequence ID" value="NZ_BAABRR010000003.1"/>
</dbReference>
<accession>A0ABP9WF20</accession>
<organism evidence="1 2">
    <name type="scientific">Demequina sediminis</name>
    <dbReference type="NCBI Taxonomy" id="1930058"/>
    <lineage>
        <taxon>Bacteria</taxon>
        <taxon>Bacillati</taxon>
        <taxon>Actinomycetota</taxon>
        <taxon>Actinomycetes</taxon>
        <taxon>Micrococcales</taxon>
        <taxon>Demequinaceae</taxon>
        <taxon>Demequina</taxon>
    </lineage>
</organism>
<dbReference type="EMBL" id="BAABRR010000003">
    <property type="protein sequence ID" value="GAA5518408.1"/>
    <property type="molecule type" value="Genomic_DNA"/>
</dbReference>
<evidence type="ECO:0000313" key="2">
    <source>
        <dbReference type="Proteomes" id="UP001426770"/>
    </source>
</evidence>
<name>A0ABP9WF20_9MICO</name>
<dbReference type="Proteomes" id="UP001426770">
    <property type="component" value="Unassembled WGS sequence"/>
</dbReference>
<reference evidence="1 2" key="1">
    <citation type="submission" date="2024-02" db="EMBL/GenBank/DDBJ databases">
        <title>Lysinimicrobium sediminis NBRC 112286.</title>
        <authorList>
            <person name="Ichikawa N."/>
            <person name="Katano-Makiyama Y."/>
            <person name="Hidaka K."/>
        </authorList>
    </citation>
    <scope>NUCLEOTIDE SEQUENCE [LARGE SCALE GENOMIC DNA]</scope>
    <source>
        <strain evidence="1 2">NBRC 112286</strain>
    </source>
</reference>